<dbReference type="PANTHER" id="PTHR22880:SF225">
    <property type="entry name" value="BROMODOMAIN-CONTAINING PROTEIN BET-1-RELATED"/>
    <property type="match status" value="1"/>
</dbReference>
<dbReference type="InterPro" id="IPR011333">
    <property type="entry name" value="SKP1/BTB/POZ_sf"/>
</dbReference>
<feature type="region of interest" description="Disordered" evidence="3">
    <location>
        <begin position="317"/>
        <end position="343"/>
    </location>
</feature>
<dbReference type="SUPFAM" id="SSF54695">
    <property type="entry name" value="POZ domain"/>
    <property type="match status" value="1"/>
</dbReference>
<dbReference type="SUPFAM" id="SSF47370">
    <property type="entry name" value="Bromodomain"/>
    <property type="match status" value="1"/>
</dbReference>
<evidence type="ECO:0000259" key="4">
    <source>
        <dbReference type="PROSITE" id="PS50014"/>
    </source>
</evidence>
<dbReference type="Gene3D" id="3.30.710.10">
    <property type="entry name" value="Potassium Channel Kv1.1, Chain A"/>
    <property type="match status" value="1"/>
</dbReference>
<dbReference type="InterPro" id="IPR050935">
    <property type="entry name" value="Bromo_chromatin_reader"/>
</dbReference>
<dbReference type="InterPro" id="IPR036427">
    <property type="entry name" value="Bromodomain-like_sf"/>
</dbReference>
<dbReference type="InterPro" id="IPR000210">
    <property type="entry name" value="BTB/POZ_dom"/>
</dbReference>
<dbReference type="PRINTS" id="PR00503">
    <property type="entry name" value="BROMODOMAIN"/>
</dbReference>
<dbReference type="EMBL" id="JAULSR010000001">
    <property type="protein sequence ID" value="KAK0637100.1"/>
    <property type="molecule type" value="Genomic_DNA"/>
</dbReference>
<dbReference type="Gene3D" id="1.20.920.10">
    <property type="entry name" value="Bromodomain-like"/>
    <property type="match status" value="1"/>
</dbReference>
<feature type="domain" description="BTB" evidence="5">
    <location>
        <begin position="98"/>
        <end position="166"/>
    </location>
</feature>
<evidence type="ECO:0000256" key="3">
    <source>
        <dbReference type="SAM" id="MobiDB-lite"/>
    </source>
</evidence>
<dbReference type="GO" id="GO:0000785">
    <property type="term" value="C:chromatin"/>
    <property type="evidence" value="ECO:0007669"/>
    <property type="project" value="TreeGrafter"/>
</dbReference>
<evidence type="ECO:0000256" key="2">
    <source>
        <dbReference type="PROSITE-ProRule" id="PRU00035"/>
    </source>
</evidence>
<dbReference type="GO" id="GO:0006355">
    <property type="term" value="P:regulation of DNA-templated transcription"/>
    <property type="evidence" value="ECO:0007669"/>
    <property type="project" value="TreeGrafter"/>
</dbReference>
<keyword evidence="1 2" id="KW-0103">Bromodomain</keyword>
<accession>A0AA40CG82</accession>
<keyword evidence="7" id="KW-1185">Reference proteome</keyword>
<dbReference type="GO" id="GO:0006338">
    <property type="term" value="P:chromatin remodeling"/>
    <property type="evidence" value="ECO:0007669"/>
    <property type="project" value="TreeGrafter"/>
</dbReference>
<evidence type="ECO:0000256" key="1">
    <source>
        <dbReference type="ARBA" id="ARBA00023117"/>
    </source>
</evidence>
<dbReference type="AlphaFoldDB" id="A0AA40CG82"/>
<dbReference type="GO" id="GO:0005634">
    <property type="term" value="C:nucleus"/>
    <property type="evidence" value="ECO:0007669"/>
    <property type="project" value="TreeGrafter"/>
</dbReference>
<comment type="caution">
    <text evidence="6">The sequence shown here is derived from an EMBL/GenBank/DDBJ whole genome shotgun (WGS) entry which is preliminary data.</text>
</comment>
<evidence type="ECO:0000259" key="5">
    <source>
        <dbReference type="PROSITE" id="PS50097"/>
    </source>
</evidence>
<organism evidence="6 7">
    <name type="scientific">Bombardia bombarda</name>
    <dbReference type="NCBI Taxonomy" id="252184"/>
    <lineage>
        <taxon>Eukaryota</taxon>
        <taxon>Fungi</taxon>
        <taxon>Dikarya</taxon>
        <taxon>Ascomycota</taxon>
        <taxon>Pezizomycotina</taxon>
        <taxon>Sordariomycetes</taxon>
        <taxon>Sordariomycetidae</taxon>
        <taxon>Sordariales</taxon>
        <taxon>Lasiosphaeriaceae</taxon>
        <taxon>Bombardia</taxon>
    </lineage>
</organism>
<dbReference type="PANTHER" id="PTHR22880">
    <property type="entry name" value="FALZ-RELATED BROMODOMAIN-CONTAINING PROTEINS"/>
    <property type="match status" value="1"/>
</dbReference>
<sequence>MSESDAPPQPDVANGIDDTSEINGTTPNIVDIAIAATAAPLVSISDDGDDKDMNDVNIAQTPNVNGTNATVAPVNGGIEHPIPNNEPFSWLHPHPIFVIVLIGPEETPFGVQRDFLCSKSAYYNKFFIDNPNNESIENIVRLPDTPVEVFSYAQNFLYTGQVFPNLDNLPTYEVLIGVWKLGHELGIQGLCDATLAAMSECRRITSHIPATPLLVQVWKDTPEGSSIRKLLLSWAAEYMRSSDSRAEFARSLPQEVLSELVVAMSSLDTTPIIQVINPAPAPEYVAPVAAPQPTPTTTNLLSPAPLPQQRRNVHYLAPSEDGDVGPSRPSKKPRHSDILPAGSAPVVVPKPTLVARKAGGTRVSLPSSKPAPVKRRYNAGAASDYANFSTNQKLNFCADLLQRMLSGPGFWTRLVGPFKEPVDPVSDGVGDYLEKIDRPMDLGTMKAKMDRHEYVDEQQFLADINQIFNNCYTYWSKKDPMWGACERLQKTFEEKYSQMNKWIAKMEGDENA</sequence>
<protein>
    <submittedName>
        <fullName evidence="6">Uncharacterized protein</fullName>
    </submittedName>
</protein>
<name>A0AA40CG82_9PEZI</name>
<proteinExistence type="predicted"/>
<feature type="region of interest" description="Disordered" evidence="3">
    <location>
        <begin position="1"/>
        <end position="24"/>
    </location>
</feature>
<evidence type="ECO:0000313" key="6">
    <source>
        <dbReference type="EMBL" id="KAK0637100.1"/>
    </source>
</evidence>
<dbReference type="PROSITE" id="PS50097">
    <property type="entry name" value="BTB"/>
    <property type="match status" value="1"/>
</dbReference>
<evidence type="ECO:0000313" key="7">
    <source>
        <dbReference type="Proteomes" id="UP001174934"/>
    </source>
</evidence>
<dbReference type="SMART" id="SM00297">
    <property type="entry name" value="BROMO"/>
    <property type="match status" value="1"/>
</dbReference>
<dbReference type="Proteomes" id="UP001174934">
    <property type="component" value="Unassembled WGS sequence"/>
</dbReference>
<reference evidence="6" key="1">
    <citation type="submission" date="2023-06" db="EMBL/GenBank/DDBJ databases">
        <title>Genome-scale phylogeny and comparative genomics of the fungal order Sordariales.</title>
        <authorList>
            <consortium name="Lawrence Berkeley National Laboratory"/>
            <person name="Hensen N."/>
            <person name="Bonometti L."/>
            <person name="Westerberg I."/>
            <person name="Brannstrom I.O."/>
            <person name="Guillou S."/>
            <person name="Cros-Aarteil S."/>
            <person name="Calhoun S."/>
            <person name="Haridas S."/>
            <person name="Kuo A."/>
            <person name="Mondo S."/>
            <person name="Pangilinan J."/>
            <person name="Riley R."/>
            <person name="LaButti K."/>
            <person name="Andreopoulos B."/>
            <person name="Lipzen A."/>
            <person name="Chen C."/>
            <person name="Yanf M."/>
            <person name="Daum C."/>
            <person name="Ng V."/>
            <person name="Clum A."/>
            <person name="Steindorff A."/>
            <person name="Ohm R."/>
            <person name="Martin F."/>
            <person name="Silar P."/>
            <person name="Natvig D."/>
            <person name="Lalanne C."/>
            <person name="Gautier V."/>
            <person name="Ament-velasquez S.L."/>
            <person name="Kruys A."/>
            <person name="Hutchinson M.I."/>
            <person name="Powell A.J."/>
            <person name="Barry K."/>
            <person name="Miller A.N."/>
            <person name="Grigoriev I.V."/>
            <person name="Debuchy R."/>
            <person name="Gladieux P."/>
            <person name="Thoren M.H."/>
            <person name="Johannesson H."/>
        </authorList>
    </citation>
    <scope>NUCLEOTIDE SEQUENCE</scope>
    <source>
        <strain evidence="6">SMH3391-2</strain>
    </source>
</reference>
<feature type="domain" description="Bromo" evidence="4">
    <location>
        <begin position="417"/>
        <end position="482"/>
    </location>
</feature>
<dbReference type="Pfam" id="PF00439">
    <property type="entry name" value="Bromodomain"/>
    <property type="match status" value="1"/>
</dbReference>
<dbReference type="PROSITE" id="PS50014">
    <property type="entry name" value="BROMODOMAIN_2"/>
    <property type="match status" value="1"/>
</dbReference>
<dbReference type="CDD" id="cd18186">
    <property type="entry name" value="BTB_POZ_ZBTB_KLHL-like"/>
    <property type="match status" value="1"/>
</dbReference>
<gene>
    <name evidence="6" type="ORF">B0T17DRAFT_504480</name>
</gene>
<dbReference type="InterPro" id="IPR001487">
    <property type="entry name" value="Bromodomain"/>
</dbReference>